<evidence type="ECO:0008006" key="3">
    <source>
        <dbReference type="Google" id="ProtNLM"/>
    </source>
</evidence>
<dbReference type="EMBL" id="AOGK01000002">
    <property type="protein sequence ID" value="MDG5974319.1"/>
    <property type="molecule type" value="Genomic_DNA"/>
</dbReference>
<dbReference type="Pfam" id="PF11927">
    <property type="entry name" value="HODM_asu-like"/>
    <property type="match status" value="1"/>
</dbReference>
<dbReference type="InterPro" id="IPR021848">
    <property type="entry name" value="HODM_asu-like"/>
</dbReference>
<organism evidence="1 2">
    <name type="scientific">Hydrogenophaga taeniospiralis CCUG 15921</name>
    <dbReference type="NCBI Taxonomy" id="1281780"/>
    <lineage>
        <taxon>Bacteria</taxon>
        <taxon>Pseudomonadati</taxon>
        <taxon>Pseudomonadota</taxon>
        <taxon>Betaproteobacteria</taxon>
        <taxon>Burkholderiales</taxon>
        <taxon>Comamonadaceae</taxon>
        <taxon>Hydrogenophaga</taxon>
    </lineage>
</organism>
<proteinExistence type="predicted"/>
<evidence type="ECO:0000313" key="2">
    <source>
        <dbReference type="Proteomes" id="UP001152876"/>
    </source>
</evidence>
<dbReference type="Proteomes" id="UP001152876">
    <property type="component" value="Unassembled WGS sequence"/>
</dbReference>
<keyword evidence="2" id="KW-1185">Reference proteome</keyword>
<sequence>MSGLKAEQGALHNDFMNVQTPATQVPWAVSSPFRMRPGLARLTTVHGAPEAAPPLFVRDPQAAAYAEHKRVSLQQHRARSQIGEADPAVLQAIAEAYERQTGVAIAPEADALAQGLQEDFVILHDDREGMRTRFLSVCFPSNWAPAEKIHLDFAAIHAPVADNALLQAGGQAIIDMAFRQASMLRHVWLLTPNGDLAQHPETRRTRWEDAVAQADASGASGRLIDQVFFRVERQTTLPLPALRRGVFFIRVMVCPLTEALGVEPGRATQLAEALASMSEAVVAYRGMVAVQARLCGELAALGP</sequence>
<protein>
    <recommendedName>
        <fullName evidence="3">DUF3445 domain-containing protein</fullName>
    </recommendedName>
</protein>
<comment type="caution">
    <text evidence="1">The sequence shown here is derived from an EMBL/GenBank/DDBJ whole genome shotgun (WGS) entry which is preliminary data.</text>
</comment>
<dbReference type="AlphaFoldDB" id="A0A9X4NQR1"/>
<evidence type="ECO:0000313" key="1">
    <source>
        <dbReference type="EMBL" id="MDG5974319.1"/>
    </source>
</evidence>
<gene>
    <name evidence="1" type="ORF">H010_03592</name>
</gene>
<name>A0A9X4NQR1_9BURK</name>
<accession>A0A9X4NQR1</accession>
<reference evidence="1" key="1">
    <citation type="submission" date="2013-01" db="EMBL/GenBank/DDBJ databases">
        <title>Genome draft of Hydrogenophaga taeniospiralis 2K1.</title>
        <authorList>
            <person name="Gomila M."/>
            <person name="Lalucat J."/>
        </authorList>
    </citation>
    <scope>NUCLEOTIDE SEQUENCE</scope>
    <source>
        <strain evidence="1">CCUG 15921</strain>
    </source>
</reference>